<reference evidence="2 3" key="1">
    <citation type="submission" date="2008-02" db="EMBL/GenBank/DDBJ databases">
        <title>Complete sequence of Shewanella woodyi ATCC 51908.</title>
        <authorList>
            <consortium name="US DOE Joint Genome Institute"/>
            <person name="Copeland A."/>
            <person name="Lucas S."/>
            <person name="Lapidus A."/>
            <person name="Glavina del Rio T."/>
            <person name="Dalin E."/>
            <person name="Tice H."/>
            <person name="Bruce D."/>
            <person name="Goodwin L."/>
            <person name="Pitluck S."/>
            <person name="Sims D."/>
            <person name="Brettin T."/>
            <person name="Detter J.C."/>
            <person name="Han C."/>
            <person name="Kuske C.R."/>
            <person name="Schmutz J."/>
            <person name="Larimer F."/>
            <person name="Land M."/>
            <person name="Hauser L."/>
            <person name="Kyrpides N."/>
            <person name="Lykidis A."/>
            <person name="Zhao J.-S."/>
            <person name="Richardson P."/>
        </authorList>
    </citation>
    <scope>NUCLEOTIDE SEQUENCE [LARGE SCALE GENOMIC DNA]</scope>
    <source>
        <strain evidence="3">ATCC 51908 / MS32</strain>
    </source>
</reference>
<gene>
    <name evidence="2" type="ordered locus">Swoo_2840</name>
</gene>
<feature type="transmembrane region" description="Helical" evidence="1">
    <location>
        <begin position="31"/>
        <end position="50"/>
    </location>
</feature>
<dbReference type="EMBL" id="CP000961">
    <property type="protein sequence ID" value="ACA87115.1"/>
    <property type="molecule type" value="Genomic_DNA"/>
</dbReference>
<proteinExistence type="predicted"/>
<organism evidence="2 3">
    <name type="scientific">Shewanella woodyi (strain ATCC 51908 / MS32)</name>
    <dbReference type="NCBI Taxonomy" id="392500"/>
    <lineage>
        <taxon>Bacteria</taxon>
        <taxon>Pseudomonadati</taxon>
        <taxon>Pseudomonadota</taxon>
        <taxon>Gammaproteobacteria</taxon>
        <taxon>Alteromonadales</taxon>
        <taxon>Shewanellaceae</taxon>
        <taxon>Shewanella</taxon>
    </lineage>
</organism>
<evidence type="ECO:0000256" key="1">
    <source>
        <dbReference type="SAM" id="Phobius"/>
    </source>
</evidence>
<dbReference type="AlphaFoldDB" id="B1KJS8"/>
<dbReference type="Proteomes" id="UP000002168">
    <property type="component" value="Chromosome"/>
</dbReference>
<keyword evidence="3" id="KW-1185">Reference proteome</keyword>
<keyword evidence="1" id="KW-0472">Membrane</keyword>
<evidence type="ECO:0000313" key="2">
    <source>
        <dbReference type="EMBL" id="ACA87115.1"/>
    </source>
</evidence>
<accession>B1KJS8</accession>
<sequence length="84" mass="9572">MSVRTKSNKKIIHLSLLPFFRHFIVFITDKASFVAIAMNFNLASLLLITVNMYHETFNTVDFVVSGLLLLSNLSVSFYMINSLI</sequence>
<protein>
    <submittedName>
        <fullName evidence="2">Uncharacterized protein</fullName>
    </submittedName>
</protein>
<keyword evidence="1" id="KW-0812">Transmembrane</keyword>
<dbReference type="KEGG" id="swd:Swoo_2840"/>
<keyword evidence="1" id="KW-1133">Transmembrane helix</keyword>
<name>B1KJS8_SHEWM</name>
<evidence type="ECO:0000313" key="3">
    <source>
        <dbReference type="Proteomes" id="UP000002168"/>
    </source>
</evidence>
<dbReference type="HOGENOM" id="CLU_2525703_0_0_6"/>
<feature type="transmembrane region" description="Helical" evidence="1">
    <location>
        <begin position="62"/>
        <end position="80"/>
    </location>
</feature>